<evidence type="ECO:0000313" key="4">
    <source>
        <dbReference type="Proteomes" id="UP000623467"/>
    </source>
</evidence>
<organism evidence="3 4">
    <name type="scientific">Mycena sanguinolenta</name>
    <dbReference type="NCBI Taxonomy" id="230812"/>
    <lineage>
        <taxon>Eukaryota</taxon>
        <taxon>Fungi</taxon>
        <taxon>Dikarya</taxon>
        <taxon>Basidiomycota</taxon>
        <taxon>Agaricomycotina</taxon>
        <taxon>Agaricomycetes</taxon>
        <taxon>Agaricomycetidae</taxon>
        <taxon>Agaricales</taxon>
        <taxon>Marasmiineae</taxon>
        <taxon>Mycenaceae</taxon>
        <taxon>Mycena</taxon>
    </lineage>
</organism>
<proteinExistence type="predicted"/>
<comment type="caution">
    <text evidence="3">The sequence shown here is derived from an EMBL/GenBank/DDBJ whole genome shotgun (WGS) entry which is preliminary data.</text>
</comment>
<feature type="signal peptide" evidence="2">
    <location>
        <begin position="1"/>
        <end position="18"/>
    </location>
</feature>
<reference evidence="3" key="1">
    <citation type="submission" date="2020-05" db="EMBL/GenBank/DDBJ databases">
        <title>Mycena genomes resolve the evolution of fungal bioluminescence.</title>
        <authorList>
            <person name="Tsai I.J."/>
        </authorList>
    </citation>
    <scope>NUCLEOTIDE SEQUENCE</scope>
    <source>
        <strain evidence="3">160909Yilan</strain>
    </source>
</reference>
<feature type="chain" id="PRO_5034385417" evidence="2">
    <location>
        <begin position="19"/>
        <end position="184"/>
    </location>
</feature>
<keyword evidence="2" id="KW-0732">Signal</keyword>
<sequence length="184" mass="19274">MLALRRLFTLALISVACASKLQVRASQTLTPRSIPSSTKSTRPRAKPPPLSVPTLMADHQLNTATLGTQMTTLDNTFKQMDTSLAATPVSSGSTTVSPTNDEIGVTLSDAIQLVASGLSGIIATGAVPGFPTMVANLDPIMSAALAQYNITLPGQLSLVHTMMLDAQQFLVDEGFTKTLATLGF</sequence>
<accession>A0A8H6YMJ9</accession>
<evidence type="ECO:0000256" key="1">
    <source>
        <dbReference type="SAM" id="MobiDB-lite"/>
    </source>
</evidence>
<dbReference type="AlphaFoldDB" id="A0A8H6YMJ9"/>
<dbReference type="Proteomes" id="UP000623467">
    <property type="component" value="Unassembled WGS sequence"/>
</dbReference>
<dbReference type="OrthoDB" id="2910007at2759"/>
<feature type="compositionally biased region" description="Polar residues" evidence="1">
    <location>
        <begin position="27"/>
        <end position="40"/>
    </location>
</feature>
<evidence type="ECO:0000256" key="2">
    <source>
        <dbReference type="SAM" id="SignalP"/>
    </source>
</evidence>
<name>A0A8H6YMJ9_9AGAR</name>
<dbReference type="PROSITE" id="PS51257">
    <property type="entry name" value="PROKAR_LIPOPROTEIN"/>
    <property type="match status" value="1"/>
</dbReference>
<dbReference type="EMBL" id="JACAZH010000008">
    <property type="protein sequence ID" value="KAF7360981.1"/>
    <property type="molecule type" value="Genomic_DNA"/>
</dbReference>
<feature type="region of interest" description="Disordered" evidence="1">
    <location>
        <begin position="27"/>
        <end position="51"/>
    </location>
</feature>
<protein>
    <submittedName>
        <fullName evidence="3">Uncharacterized protein</fullName>
    </submittedName>
</protein>
<keyword evidence="4" id="KW-1185">Reference proteome</keyword>
<evidence type="ECO:0000313" key="3">
    <source>
        <dbReference type="EMBL" id="KAF7360981.1"/>
    </source>
</evidence>
<gene>
    <name evidence="3" type="ORF">MSAN_01128300</name>
</gene>